<evidence type="ECO:0000256" key="11">
    <source>
        <dbReference type="ARBA" id="ARBA00023204"/>
    </source>
</evidence>
<dbReference type="GO" id="GO:0004518">
    <property type="term" value="F:nuclease activity"/>
    <property type="evidence" value="ECO:0007669"/>
    <property type="project" value="UniProtKB-KW"/>
</dbReference>
<dbReference type="InterPro" id="IPR036866">
    <property type="entry name" value="RibonucZ/Hydroxyglut_hydro"/>
</dbReference>
<dbReference type="GO" id="GO:0000781">
    <property type="term" value="C:chromosome, telomeric region"/>
    <property type="evidence" value="ECO:0007669"/>
    <property type="project" value="UniProtKB-SubCell"/>
</dbReference>
<evidence type="ECO:0000256" key="15">
    <source>
        <dbReference type="ARBA" id="ARBA00042738"/>
    </source>
</evidence>
<evidence type="ECO:0000259" key="17">
    <source>
        <dbReference type="Pfam" id="PF07522"/>
    </source>
</evidence>
<evidence type="ECO:0000313" key="18">
    <source>
        <dbReference type="EMBL" id="KAK7484128.1"/>
    </source>
</evidence>
<keyword evidence="6" id="KW-0158">Chromosome</keyword>
<dbReference type="EC" id="3.5.2.6" evidence="5"/>
<comment type="caution">
    <text evidence="18">The sequence shown here is derived from an EMBL/GenBank/DDBJ whole genome shotgun (WGS) entry which is preliminary data.</text>
</comment>
<protein>
    <recommendedName>
        <fullName evidence="13">5' exonuclease Apollo</fullName>
        <ecNumber evidence="5">3.5.2.6</ecNumber>
    </recommendedName>
    <alternativeName>
        <fullName evidence="14">DNA cross-link repair 1B protein</fullName>
    </alternativeName>
    <alternativeName>
        <fullName evidence="15">SNM1 homolog B</fullName>
    </alternativeName>
</protein>
<keyword evidence="7" id="KW-0540">Nuclease</keyword>
<comment type="similarity">
    <text evidence="4">Belongs to the DNA repair metallo-beta-lactamase (DRMBL) family.</text>
</comment>
<feature type="region of interest" description="Disordered" evidence="16">
    <location>
        <begin position="128"/>
        <end position="158"/>
    </location>
</feature>
<dbReference type="Gene3D" id="3.60.15.10">
    <property type="entry name" value="Ribonuclease Z/Hydroxyacylglutathione hydrolase-like"/>
    <property type="match status" value="1"/>
</dbReference>
<evidence type="ECO:0000256" key="5">
    <source>
        <dbReference type="ARBA" id="ARBA00012865"/>
    </source>
</evidence>
<keyword evidence="9" id="KW-0378">Hydrolase</keyword>
<dbReference type="EMBL" id="JACVVK020000215">
    <property type="protein sequence ID" value="KAK7484128.1"/>
    <property type="molecule type" value="Genomic_DNA"/>
</dbReference>
<evidence type="ECO:0000256" key="16">
    <source>
        <dbReference type="SAM" id="MobiDB-lite"/>
    </source>
</evidence>
<keyword evidence="8" id="KW-0227">DNA damage</keyword>
<sequence>MNGHVIPGTGIAVDYWQVHKHTDIKYFFLTHLHGDHVVGLTSTWRHPIYCSLLTAQLLTERYGLDGALLRPLEVGQSHIVYGGHQRHRLAPADLDRSRITSQACGVRGTAAKRSRTDLLRFESNRTDCHNAETDENGETGKKTHSNTSPVGEDGQTQKYGENIKPYQADYAQQRQRQTPSAQTMTVTVIDANHCPGAVMFLFEGDFGKILYTGDFRYKPCMVDKDSLLASHLGTVDRLYLDNTYCSPKCVFPTREEALEEIVRIASEHRDCDILLGLRGLGKEELVAAVALALDEWVCVPPKMLALGMCLGLPNVFRTAQSDLRIRVVPFHSVSGKSMRECNKAKRTIAILPTALYQGIDGRPFANQPDVFIVPYSDHSSYPELLEFVSKVRPASVVPIVRGKVRGPFGVDVSDRESMNCFKQFLSEPGPRYTCIPSPEQTVPCTASSVQAGTVTSLDSAASFDSLFLDFTPWTTQPTAAKRSRSTSKQPSFIFTKRKNSCSKGVTYLPDEEHWERDRKTDRCEKPRSAKKDIEAAEETSDNLCKAKDSERNLASFVQQSGSDTIDSEKMPCMADAVIVIDDADECQGIQDDDYTESDDSVMIKEPSTSTCRKEADTVAVPQVAENQSIEQSATHTKQLTVMMQSETASPLADGVQEPLTVTLSSCAASCRQTCLDSSAVGKSGRGVTSCNRSLSCMSESLPSKLHDELGFEKLLFKSKRVLYTKKVSDRRLKLVKDLSDLFTQFSKDSTNH</sequence>
<evidence type="ECO:0000256" key="10">
    <source>
        <dbReference type="ARBA" id="ARBA00022895"/>
    </source>
</evidence>
<evidence type="ECO:0000256" key="8">
    <source>
        <dbReference type="ARBA" id="ARBA00022763"/>
    </source>
</evidence>
<evidence type="ECO:0000256" key="3">
    <source>
        <dbReference type="ARBA" id="ARBA00004574"/>
    </source>
</evidence>
<evidence type="ECO:0000256" key="1">
    <source>
        <dbReference type="ARBA" id="ARBA00001526"/>
    </source>
</evidence>
<evidence type="ECO:0000256" key="13">
    <source>
        <dbReference type="ARBA" id="ARBA00039555"/>
    </source>
</evidence>
<dbReference type="AlphaFoldDB" id="A0ABD0KAL0"/>
<feature type="compositionally biased region" description="Polar residues" evidence="16">
    <location>
        <begin position="145"/>
        <end position="158"/>
    </location>
</feature>
<organism evidence="18 19">
    <name type="scientific">Batillaria attramentaria</name>
    <dbReference type="NCBI Taxonomy" id="370345"/>
    <lineage>
        <taxon>Eukaryota</taxon>
        <taxon>Metazoa</taxon>
        <taxon>Spiralia</taxon>
        <taxon>Lophotrochozoa</taxon>
        <taxon>Mollusca</taxon>
        <taxon>Gastropoda</taxon>
        <taxon>Caenogastropoda</taxon>
        <taxon>Sorbeoconcha</taxon>
        <taxon>Cerithioidea</taxon>
        <taxon>Batillariidae</taxon>
        <taxon>Batillaria</taxon>
    </lineage>
</organism>
<dbReference type="GO" id="GO:0005634">
    <property type="term" value="C:nucleus"/>
    <property type="evidence" value="ECO:0007669"/>
    <property type="project" value="UniProtKB-SubCell"/>
</dbReference>
<keyword evidence="12" id="KW-0539">Nucleus</keyword>
<keyword evidence="10" id="KW-0779">Telomere</keyword>
<dbReference type="SUPFAM" id="SSF56281">
    <property type="entry name" value="Metallo-hydrolase/oxidoreductase"/>
    <property type="match status" value="2"/>
</dbReference>
<dbReference type="PANTHER" id="PTHR23240">
    <property type="entry name" value="DNA CROSS-LINK REPAIR PROTEIN PSO2/SNM1-RELATED"/>
    <property type="match status" value="1"/>
</dbReference>
<name>A0ABD0KAL0_9CAEN</name>
<proteinExistence type="inferred from homology"/>
<evidence type="ECO:0000256" key="2">
    <source>
        <dbReference type="ARBA" id="ARBA00004123"/>
    </source>
</evidence>
<comment type="subcellular location">
    <subcellularLocation>
        <location evidence="3">Chromosome</location>
        <location evidence="3">Telomere</location>
    </subcellularLocation>
    <subcellularLocation>
        <location evidence="2">Nucleus</location>
    </subcellularLocation>
</comment>
<evidence type="ECO:0000256" key="9">
    <source>
        <dbReference type="ARBA" id="ARBA00022801"/>
    </source>
</evidence>
<dbReference type="GO" id="GO:0008800">
    <property type="term" value="F:beta-lactamase activity"/>
    <property type="evidence" value="ECO:0007669"/>
    <property type="project" value="UniProtKB-EC"/>
</dbReference>
<dbReference type="Proteomes" id="UP001519460">
    <property type="component" value="Unassembled WGS sequence"/>
</dbReference>
<accession>A0ABD0KAL0</accession>
<comment type="catalytic activity">
    <reaction evidence="1">
        <text>a beta-lactam + H2O = a substituted beta-amino acid</text>
        <dbReference type="Rhea" id="RHEA:20401"/>
        <dbReference type="ChEBI" id="CHEBI:15377"/>
        <dbReference type="ChEBI" id="CHEBI:35627"/>
        <dbReference type="ChEBI" id="CHEBI:140347"/>
        <dbReference type="EC" id="3.5.2.6"/>
    </reaction>
</comment>
<evidence type="ECO:0000256" key="12">
    <source>
        <dbReference type="ARBA" id="ARBA00023242"/>
    </source>
</evidence>
<dbReference type="GO" id="GO:0006281">
    <property type="term" value="P:DNA repair"/>
    <property type="evidence" value="ECO:0007669"/>
    <property type="project" value="UniProtKB-KW"/>
</dbReference>
<evidence type="ECO:0000313" key="19">
    <source>
        <dbReference type="Proteomes" id="UP001519460"/>
    </source>
</evidence>
<reference evidence="18 19" key="1">
    <citation type="journal article" date="2023" name="Sci. Data">
        <title>Genome assembly of the Korean intertidal mud-creeper Batillaria attramentaria.</title>
        <authorList>
            <person name="Patra A.K."/>
            <person name="Ho P.T."/>
            <person name="Jun S."/>
            <person name="Lee S.J."/>
            <person name="Kim Y."/>
            <person name="Won Y.J."/>
        </authorList>
    </citation>
    <scope>NUCLEOTIDE SEQUENCE [LARGE SCALE GENOMIC DNA]</scope>
    <source>
        <strain evidence="18">Wonlab-2016</strain>
    </source>
</reference>
<evidence type="ECO:0000256" key="7">
    <source>
        <dbReference type="ARBA" id="ARBA00022722"/>
    </source>
</evidence>
<evidence type="ECO:0000256" key="14">
    <source>
        <dbReference type="ARBA" id="ARBA00041693"/>
    </source>
</evidence>
<feature type="domain" description="DNA repair metallo-beta-lactamase" evidence="17">
    <location>
        <begin position="315"/>
        <end position="400"/>
    </location>
</feature>
<dbReference type="InterPro" id="IPR011084">
    <property type="entry name" value="DRMBL"/>
</dbReference>
<evidence type="ECO:0000256" key="6">
    <source>
        <dbReference type="ARBA" id="ARBA00022454"/>
    </source>
</evidence>
<keyword evidence="19" id="KW-1185">Reference proteome</keyword>
<evidence type="ECO:0000256" key="4">
    <source>
        <dbReference type="ARBA" id="ARBA00010304"/>
    </source>
</evidence>
<keyword evidence="11" id="KW-0234">DNA repair</keyword>
<dbReference type="Pfam" id="PF07522">
    <property type="entry name" value="DRMBL"/>
    <property type="match status" value="1"/>
</dbReference>
<gene>
    <name evidence="18" type="ORF">BaRGS_00024617</name>
</gene>
<dbReference type="PANTHER" id="PTHR23240:SF26">
    <property type="entry name" value="5' EXONUCLEASE APOLLO"/>
    <property type="match status" value="1"/>
</dbReference>